<dbReference type="SUPFAM" id="SSF51735">
    <property type="entry name" value="NAD(P)-binding Rossmann-fold domains"/>
    <property type="match status" value="1"/>
</dbReference>
<evidence type="ECO:0000256" key="2">
    <source>
        <dbReference type="ARBA" id="ARBA00008072"/>
    </source>
</evidence>
<dbReference type="AlphaFoldDB" id="R7H2Z6"/>
<evidence type="ECO:0000256" key="1">
    <source>
        <dbReference type="ARBA" id="ARBA00001947"/>
    </source>
</evidence>
<dbReference type="InterPro" id="IPR013149">
    <property type="entry name" value="ADH-like_C"/>
</dbReference>
<evidence type="ECO:0000313" key="9">
    <source>
        <dbReference type="Proteomes" id="UP000018072"/>
    </source>
</evidence>
<evidence type="ECO:0000256" key="4">
    <source>
        <dbReference type="ARBA" id="ARBA00022833"/>
    </source>
</evidence>
<dbReference type="STRING" id="1263103.BN741_01700"/>
<evidence type="ECO:0000256" key="3">
    <source>
        <dbReference type="ARBA" id="ARBA00022723"/>
    </source>
</evidence>
<comment type="similarity">
    <text evidence="2">Belongs to the zinc-containing alcohol dehydrogenase family.</text>
</comment>
<comment type="cofactor">
    <cofactor evidence="1">
        <name>Zn(2+)</name>
        <dbReference type="ChEBI" id="CHEBI:29105"/>
    </cofactor>
</comment>
<dbReference type="PANTHER" id="PTHR43161">
    <property type="entry name" value="SORBITOL DEHYDROGENASE"/>
    <property type="match status" value="1"/>
</dbReference>
<dbReference type="Gene3D" id="3.40.50.720">
    <property type="entry name" value="NAD(P)-binding Rossmann-like Domain"/>
    <property type="match status" value="1"/>
</dbReference>
<name>R7H2Z6_9BACT</name>
<dbReference type="InterPro" id="IPR011032">
    <property type="entry name" value="GroES-like_sf"/>
</dbReference>
<sequence>MRQAVLVAPKHIEFKEVAAPKAEDLKEHQILVNIKRIGICGSEIHSYHGLHPATFYPVVQGHEYSAVVVACGSAVTVCKPGDNITARPQLVCGECNPCKRGQYNVCEHLRVQAFQADGCAQDFFVIDDDRVVKLPEGMSLDFGAMIEPAAVGAHASNRTDVKGKNVVVSGAGTIGNLVAQFCKARGAKRVLITDVSDLRLEKARECGIADTLNITKHPLKEAAKELFGDEGYQVGFEVAGVEASIRSLMETIEKGSDIVVVAVFAKDPALSMFHLGEHELRLIGSMMYRHEDYQTAIDYVSRGIVNLKPLVSNRFAFEEYDDAYKYIDSHRETSMKVIVDLEQKPAK</sequence>
<dbReference type="RefSeq" id="WP_022430824.1">
    <property type="nucleotide sequence ID" value="NZ_FR899294.1"/>
</dbReference>
<feature type="domain" description="Alcohol dehydrogenase-like N-terminal" evidence="7">
    <location>
        <begin position="27"/>
        <end position="136"/>
    </location>
</feature>
<accession>R7H2Z6</accession>
<feature type="domain" description="Alcohol dehydrogenase-like C-terminal" evidence="6">
    <location>
        <begin position="174"/>
        <end position="301"/>
    </location>
</feature>
<gene>
    <name evidence="8" type="ORF">BN741_01700</name>
</gene>
<evidence type="ECO:0000259" key="7">
    <source>
        <dbReference type="Pfam" id="PF08240"/>
    </source>
</evidence>
<dbReference type="GO" id="GO:0046872">
    <property type="term" value="F:metal ion binding"/>
    <property type="evidence" value="ECO:0007669"/>
    <property type="project" value="UniProtKB-KW"/>
</dbReference>
<evidence type="ECO:0000256" key="5">
    <source>
        <dbReference type="ARBA" id="ARBA00023002"/>
    </source>
</evidence>
<dbReference type="Pfam" id="PF08240">
    <property type="entry name" value="ADH_N"/>
    <property type="match status" value="1"/>
</dbReference>
<protein>
    <submittedName>
        <fullName evidence="8">Putative Chlorophyll synthesis pathway BchC</fullName>
    </submittedName>
</protein>
<dbReference type="EMBL" id="CBIT010000197">
    <property type="protein sequence ID" value="CDE33676.1"/>
    <property type="molecule type" value="Genomic_DNA"/>
</dbReference>
<dbReference type="InterPro" id="IPR036291">
    <property type="entry name" value="NAD(P)-bd_dom_sf"/>
</dbReference>
<organism evidence="8 9">
    <name type="scientific">Leyella stercorea CAG:629</name>
    <dbReference type="NCBI Taxonomy" id="1263103"/>
    <lineage>
        <taxon>Bacteria</taxon>
        <taxon>Pseudomonadati</taxon>
        <taxon>Bacteroidota</taxon>
        <taxon>Bacteroidia</taxon>
        <taxon>Bacteroidales</taxon>
        <taxon>Prevotellaceae</taxon>
        <taxon>Leyella</taxon>
    </lineage>
</organism>
<dbReference type="GO" id="GO:0016491">
    <property type="term" value="F:oxidoreductase activity"/>
    <property type="evidence" value="ECO:0007669"/>
    <property type="project" value="UniProtKB-KW"/>
</dbReference>
<evidence type="ECO:0000259" key="6">
    <source>
        <dbReference type="Pfam" id="PF00107"/>
    </source>
</evidence>
<reference evidence="8" key="1">
    <citation type="submission" date="2012-11" db="EMBL/GenBank/DDBJ databases">
        <title>Dependencies among metagenomic species, viruses, plasmids and units of genetic variation.</title>
        <authorList>
            <person name="Nielsen H.B."/>
            <person name="Almeida M."/>
            <person name="Juncker A.S."/>
            <person name="Rasmussen S."/>
            <person name="Li J."/>
            <person name="Sunagawa S."/>
            <person name="Plichta D."/>
            <person name="Gautier L."/>
            <person name="Le Chatelier E."/>
            <person name="Peletier E."/>
            <person name="Bonde I."/>
            <person name="Nielsen T."/>
            <person name="Manichanh C."/>
            <person name="Arumugam M."/>
            <person name="Batto J."/>
            <person name="Santos M.B.Q.D."/>
            <person name="Blom N."/>
            <person name="Borruel N."/>
            <person name="Burgdorf K.S."/>
            <person name="Boumezbeur F."/>
            <person name="Casellas F."/>
            <person name="Dore J."/>
            <person name="Guarner F."/>
            <person name="Hansen T."/>
            <person name="Hildebrand F."/>
            <person name="Kaas R.S."/>
            <person name="Kennedy S."/>
            <person name="Kristiansen K."/>
            <person name="Kultima J.R."/>
            <person name="Leonard P."/>
            <person name="Levenez F."/>
            <person name="Lund O."/>
            <person name="Moumen B."/>
            <person name="Le Paslier D."/>
            <person name="Pons N."/>
            <person name="Pedersen O."/>
            <person name="Prifti E."/>
            <person name="Qin J."/>
            <person name="Raes J."/>
            <person name="Tap J."/>
            <person name="Tims S."/>
            <person name="Ussery D.W."/>
            <person name="Yamada T."/>
            <person name="MetaHit consortium"/>
            <person name="Renault P."/>
            <person name="Sicheritz-Ponten T."/>
            <person name="Bork P."/>
            <person name="Wang J."/>
            <person name="Brunak S."/>
            <person name="Ehrlich S.D."/>
        </authorList>
    </citation>
    <scope>NUCLEOTIDE SEQUENCE [LARGE SCALE GENOMIC DNA]</scope>
</reference>
<evidence type="ECO:0000313" key="8">
    <source>
        <dbReference type="EMBL" id="CDE33676.1"/>
    </source>
</evidence>
<keyword evidence="4" id="KW-0862">Zinc</keyword>
<comment type="caution">
    <text evidence="8">The sequence shown here is derived from an EMBL/GenBank/DDBJ whole genome shotgun (WGS) entry which is preliminary data.</text>
</comment>
<dbReference type="InterPro" id="IPR013154">
    <property type="entry name" value="ADH-like_N"/>
</dbReference>
<dbReference type="Proteomes" id="UP000018072">
    <property type="component" value="Unassembled WGS sequence"/>
</dbReference>
<dbReference type="SUPFAM" id="SSF50129">
    <property type="entry name" value="GroES-like"/>
    <property type="match status" value="1"/>
</dbReference>
<dbReference type="Gene3D" id="3.90.180.10">
    <property type="entry name" value="Medium-chain alcohol dehydrogenases, catalytic domain"/>
    <property type="match status" value="1"/>
</dbReference>
<keyword evidence="3" id="KW-0479">Metal-binding</keyword>
<keyword evidence="5" id="KW-0560">Oxidoreductase</keyword>
<proteinExistence type="inferred from homology"/>
<dbReference type="Pfam" id="PF00107">
    <property type="entry name" value="ADH_zinc_N"/>
    <property type="match status" value="1"/>
</dbReference>